<evidence type="ECO:0000313" key="1">
    <source>
        <dbReference type="EMBL" id="EAS48687.1"/>
    </source>
</evidence>
<dbReference type="HOGENOM" id="CLU_155831_0_0_5"/>
<dbReference type="BioCyc" id="AURANTIMONAS:SI859A1_01171-MONOMER"/>
<dbReference type="Proteomes" id="UP000000321">
    <property type="component" value="Unassembled WGS sequence"/>
</dbReference>
<gene>
    <name evidence="1" type="ORF">SI859A1_01171</name>
</gene>
<comment type="caution">
    <text evidence="1">The sequence shown here is derived from an EMBL/GenBank/DDBJ whole genome shotgun (WGS) entry which is preliminary data.</text>
</comment>
<name>Q1YEA4_AURMS</name>
<protein>
    <submittedName>
        <fullName evidence="1">Uncharacterized protein</fullName>
    </submittedName>
</protein>
<accession>Q1YEA4</accession>
<proteinExistence type="predicted"/>
<evidence type="ECO:0000313" key="2">
    <source>
        <dbReference type="Proteomes" id="UP000000321"/>
    </source>
</evidence>
<keyword evidence="2" id="KW-1185">Reference proteome</keyword>
<dbReference type="AlphaFoldDB" id="Q1YEA4"/>
<sequence>MERLTLTANRCWFKSGDAAFAPYSLAPELSSFSGRPRFLLVPRGKPESKPLLVVEGRKGSTAIDTYGPLMGEPVAARISADLSRWRAGADGCSA</sequence>
<dbReference type="EMBL" id="AAPJ01000008">
    <property type="protein sequence ID" value="EAS48687.1"/>
    <property type="molecule type" value="Genomic_DNA"/>
</dbReference>
<organism evidence="1 2">
    <name type="scientific">Aurantimonas manganoxydans (strain ATCC BAA-1229 / DSM 21871 / SI85-9A1)</name>
    <dbReference type="NCBI Taxonomy" id="287752"/>
    <lineage>
        <taxon>Bacteria</taxon>
        <taxon>Pseudomonadati</taxon>
        <taxon>Pseudomonadota</taxon>
        <taxon>Alphaproteobacteria</taxon>
        <taxon>Hyphomicrobiales</taxon>
        <taxon>Aurantimonadaceae</taxon>
        <taxon>Aurantimonas</taxon>
    </lineage>
</organism>
<reference evidence="1 2" key="1">
    <citation type="journal article" date="2008" name="Appl. Environ. Microbiol.">
        <title>Genomic insights into Mn(II) oxidation by the marine alphaproteobacterium Aurantimonas sp. strain SI85-9A1.</title>
        <authorList>
            <person name="Dick G.J."/>
            <person name="Podell S."/>
            <person name="Johnson H.A."/>
            <person name="Rivera-Espinoza Y."/>
            <person name="Bernier-Latmani R."/>
            <person name="McCarthy J.K."/>
            <person name="Torpey J.W."/>
            <person name="Clement B.G."/>
            <person name="Gaasterland T."/>
            <person name="Tebo B.M."/>
        </authorList>
    </citation>
    <scope>NUCLEOTIDE SEQUENCE [LARGE SCALE GENOMIC DNA]</scope>
    <source>
        <strain evidence="1 2">SI85-9A1</strain>
    </source>
</reference>